<dbReference type="GO" id="GO:0005743">
    <property type="term" value="C:mitochondrial inner membrane"/>
    <property type="evidence" value="ECO:0007669"/>
    <property type="project" value="TreeGrafter"/>
</dbReference>
<keyword evidence="11" id="KW-1185">Reference proteome</keyword>
<evidence type="ECO:0000256" key="7">
    <source>
        <dbReference type="ARBA" id="ARBA00023136"/>
    </source>
</evidence>
<dbReference type="EMBL" id="BTSX01000002">
    <property type="protein sequence ID" value="GMS82666.1"/>
    <property type="molecule type" value="Genomic_DNA"/>
</dbReference>
<evidence type="ECO:0000256" key="4">
    <source>
        <dbReference type="ARBA" id="ARBA00022946"/>
    </source>
</evidence>
<evidence type="ECO:0000256" key="8">
    <source>
        <dbReference type="ARBA" id="ARBA00038077"/>
    </source>
</evidence>
<dbReference type="Proteomes" id="UP001432027">
    <property type="component" value="Unassembled WGS sequence"/>
</dbReference>
<evidence type="ECO:0000313" key="10">
    <source>
        <dbReference type="EMBL" id="GMS82666.1"/>
    </source>
</evidence>
<organism evidence="10 11">
    <name type="scientific">Pristionchus entomophagus</name>
    <dbReference type="NCBI Taxonomy" id="358040"/>
    <lineage>
        <taxon>Eukaryota</taxon>
        <taxon>Metazoa</taxon>
        <taxon>Ecdysozoa</taxon>
        <taxon>Nematoda</taxon>
        <taxon>Chromadorea</taxon>
        <taxon>Rhabditida</taxon>
        <taxon>Rhabditina</taxon>
        <taxon>Diplogasteromorpha</taxon>
        <taxon>Diplogasteroidea</taxon>
        <taxon>Neodiplogasteridae</taxon>
        <taxon>Pristionchus</taxon>
    </lineage>
</organism>
<sequence length="92" mass="10891">QTSKMGGWRLESGRFLLLVTFPVGAFYFFNQPNLFKYAMRGYKVPETTAGDEAMAKFKEEITVQKRKEEYERFLKEQMAFEEAKKMREKMGL</sequence>
<keyword evidence="4" id="KW-0809">Transit peptide</keyword>
<evidence type="ECO:0000256" key="5">
    <source>
        <dbReference type="ARBA" id="ARBA00022989"/>
    </source>
</evidence>
<dbReference type="PANTHER" id="PTHR33968">
    <property type="entry name" value="PROTEIN PET100 HOMOLOG, MITOCHONDRIAL"/>
    <property type="match status" value="1"/>
</dbReference>
<dbReference type="InterPro" id="IPR018625">
    <property type="entry name" value="Pet100"/>
</dbReference>
<evidence type="ECO:0008006" key="12">
    <source>
        <dbReference type="Google" id="ProtNLM"/>
    </source>
</evidence>
<protein>
    <recommendedName>
        <fullName evidence="12">Mitochondrial cytochrome c oxidase assembly factor</fullName>
    </recommendedName>
</protein>
<feature type="transmembrane region" description="Helical" evidence="9">
    <location>
        <begin position="12"/>
        <end position="30"/>
    </location>
</feature>
<keyword evidence="3 9" id="KW-0812">Transmembrane</keyword>
<dbReference type="GO" id="GO:0033617">
    <property type="term" value="P:mitochondrial respiratory chain complex IV assembly"/>
    <property type="evidence" value="ECO:0007669"/>
    <property type="project" value="InterPro"/>
</dbReference>
<keyword evidence="5 9" id="KW-1133">Transmembrane helix</keyword>
<feature type="non-terminal residue" evidence="10">
    <location>
        <position position="1"/>
    </location>
</feature>
<comment type="similarity">
    <text evidence="8">Belongs to the PET100 family.</text>
</comment>
<evidence type="ECO:0000313" key="11">
    <source>
        <dbReference type="Proteomes" id="UP001432027"/>
    </source>
</evidence>
<accession>A0AAV5SH83</accession>
<proteinExistence type="inferred from homology"/>
<evidence type="ECO:0000256" key="6">
    <source>
        <dbReference type="ARBA" id="ARBA00023128"/>
    </source>
</evidence>
<evidence type="ECO:0000256" key="9">
    <source>
        <dbReference type="SAM" id="Phobius"/>
    </source>
</evidence>
<reference evidence="10" key="1">
    <citation type="submission" date="2023-10" db="EMBL/GenBank/DDBJ databases">
        <title>Genome assembly of Pristionchus species.</title>
        <authorList>
            <person name="Yoshida K."/>
            <person name="Sommer R.J."/>
        </authorList>
    </citation>
    <scope>NUCLEOTIDE SEQUENCE</scope>
    <source>
        <strain evidence="10">RS0144</strain>
    </source>
</reference>
<dbReference type="GO" id="GO:0051082">
    <property type="term" value="F:unfolded protein binding"/>
    <property type="evidence" value="ECO:0007669"/>
    <property type="project" value="TreeGrafter"/>
</dbReference>
<comment type="caution">
    <text evidence="10">The sequence shown here is derived from an EMBL/GenBank/DDBJ whole genome shotgun (WGS) entry which is preliminary data.</text>
</comment>
<evidence type="ECO:0000256" key="2">
    <source>
        <dbReference type="ARBA" id="ARBA00004325"/>
    </source>
</evidence>
<gene>
    <name evidence="10" type="ORF">PENTCL1PPCAC_4841</name>
</gene>
<evidence type="ECO:0000256" key="1">
    <source>
        <dbReference type="ARBA" id="ARBA00004167"/>
    </source>
</evidence>
<name>A0AAV5SH83_9BILA</name>
<keyword evidence="6" id="KW-0496">Mitochondrion</keyword>
<dbReference type="PANTHER" id="PTHR33968:SF1">
    <property type="entry name" value="PROTEIN PET100 HOMOLOG, MITOCHONDRIAL"/>
    <property type="match status" value="1"/>
</dbReference>
<comment type="subcellular location">
    <subcellularLocation>
        <location evidence="1">Membrane</location>
        <topology evidence="1">Single-pass membrane protein</topology>
    </subcellularLocation>
    <subcellularLocation>
        <location evidence="2">Mitochondrion membrane</location>
    </subcellularLocation>
</comment>
<dbReference type="Pfam" id="PF09803">
    <property type="entry name" value="Pet100"/>
    <property type="match status" value="1"/>
</dbReference>
<keyword evidence="7 9" id="KW-0472">Membrane</keyword>
<dbReference type="AlphaFoldDB" id="A0AAV5SH83"/>
<evidence type="ECO:0000256" key="3">
    <source>
        <dbReference type="ARBA" id="ARBA00022692"/>
    </source>
</evidence>